<comment type="caution">
    <text evidence="2">The sequence shown here is derived from an EMBL/GenBank/DDBJ whole genome shotgun (WGS) entry which is preliminary data.</text>
</comment>
<sequence length="571" mass="62039">MATLGATAQGTESAPEHYPWVEHPRSAMLLRGEVSDLTPEPGRRLGMALVTRGGGRIRLNEALVRENAPFIDSRTLVVAVGSNASPQVIERKYARADHVLSHATPFMTCSIEGIGIGHSAHVSKGGYIAATPFARVHHRQQFVASWFDDDQLALVDSTEPNYERVLVSGREYPLTLESGERPEHYYLYVSTHGLIRDHVTDSPLPFRSQGELFEWLRAATGDDTFAGPAAEVCLRLIEPGIQQSTTELLHRSTPAIHGLRVVDRAAVVHYGATRDLARRGDGLLAVLPTADRVARKGENVISVGATTKERLGLSSHALVSAEPWRGASRPGVVAAVVEDASLPDGVVGADQVVRNALGVERQEHVSLRPVSAKRSRLGTFLIGRSIVLFCRVEAADLANVEQDVVLCDPLVLHLLGIQDASRIIIEGAPAAGRDDAPTLRIRAVTITDELSARRRELSGGSLTARYPSSSDALGVFPDLPRLYLDARYRQFLGLGTHKLAAVRVRASRGDQTVRELRELVLIFALAIIGIATSLTNPVVVGVFFAVLIAALIVVRERLRGQLGVRKTKYRR</sequence>
<dbReference type="Proteomes" id="UP001501343">
    <property type="component" value="Unassembled WGS sequence"/>
</dbReference>
<feature type="transmembrane region" description="Helical" evidence="1">
    <location>
        <begin position="521"/>
        <end position="554"/>
    </location>
</feature>
<evidence type="ECO:0000256" key="1">
    <source>
        <dbReference type="SAM" id="Phobius"/>
    </source>
</evidence>
<keyword evidence="1" id="KW-0472">Membrane</keyword>
<protein>
    <submittedName>
        <fullName evidence="2">Uncharacterized protein</fullName>
    </submittedName>
</protein>
<keyword evidence="1" id="KW-0812">Transmembrane</keyword>
<evidence type="ECO:0000313" key="2">
    <source>
        <dbReference type="EMBL" id="GAA1929580.1"/>
    </source>
</evidence>
<dbReference type="EMBL" id="BAAAOF010000004">
    <property type="protein sequence ID" value="GAA1929580.1"/>
    <property type="molecule type" value="Genomic_DNA"/>
</dbReference>
<evidence type="ECO:0000313" key="3">
    <source>
        <dbReference type="Proteomes" id="UP001501343"/>
    </source>
</evidence>
<accession>A0ABP5B3K2</accession>
<keyword evidence="1" id="KW-1133">Transmembrane helix</keyword>
<gene>
    <name evidence="2" type="ORF">GCM10009775_22040</name>
</gene>
<proteinExistence type="predicted"/>
<keyword evidence="3" id="KW-1185">Reference proteome</keyword>
<name>A0ABP5B3K2_9MICO</name>
<organism evidence="2 3">
    <name type="scientific">Microbacterium aoyamense</name>
    <dbReference type="NCBI Taxonomy" id="344166"/>
    <lineage>
        <taxon>Bacteria</taxon>
        <taxon>Bacillati</taxon>
        <taxon>Actinomycetota</taxon>
        <taxon>Actinomycetes</taxon>
        <taxon>Micrococcales</taxon>
        <taxon>Microbacteriaceae</taxon>
        <taxon>Microbacterium</taxon>
    </lineage>
</organism>
<reference evidence="3" key="1">
    <citation type="journal article" date="2019" name="Int. J. Syst. Evol. Microbiol.">
        <title>The Global Catalogue of Microorganisms (GCM) 10K type strain sequencing project: providing services to taxonomists for standard genome sequencing and annotation.</title>
        <authorList>
            <consortium name="The Broad Institute Genomics Platform"/>
            <consortium name="The Broad Institute Genome Sequencing Center for Infectious Disease"/>
            <person name="Wu L."/>
            <person name="Ma J."/>
        </authorList>
    </citation>
    <scope>NUCLEOTIDE SEQUENCE [LARGE SCALE GENOMIC DNA]</scope>
    <source>
        <strain evidence="3">JCM 14900</strain>
    </source>
</reference>